<protein>
    <recommendedName>
        <fullName evidence="5">DUF447 family protein</fullName>
    </recommendedName>
</protein>
<dbReference type="InterPro" id="IPR012349">
    <property type="entry name" value="Split_barrel_FMN-bd"/>
</dbReference>
<dbReference type="Proteomes" id="UP000319383">
    <property type="component" value="Chromosome"/>
</dbReference>
<keyword evidence="4" id="KW-1185">Reference proteome</keyword>
<dbReference type="InterPro" id="IPR049288">
    <property type="entry name" value="DUF447_C"/>
</dbReference>
<gene>
    <name evidence="3" type="ORF">Mal52_22880</name>
</gene>
<dbReference type="SUPFAM" id="SSF50475">
    <property type="entry name" value="FMN-binding split barrel"/>
    <property type="match status" value="1"/>
</dbReference>
<dbReference type="AlphaFoldDB" id="A0A517ZMX9"/>
<dbReference type="RefSeq" id="WP_145376104.1">
    <property type="nucleotide sequence ID" value="NZ_CP036276.1"/>
</dbReference>
<evidence type="ECO:0000259" key="2">
    <source>
        <dbReference type="Pfam" id="PF20766"/>
    </source>
</evidence>
<evidence type="ECO:0000259" key="1">
    <source>
        <dbReference type="Pfam" id="PF04289"/>
    </source>
</evidence>
<accession>A0A517ZMX9</accession>
<dbReference type="Gene3D" id="1.20.58.290">
    <property type="entry name" value="Hypothetical membrane protein ta0354_69_121"/>
    <property type="match status" value="1"/>
</dbReference>
<name>A0A517ZMX9_9PLAN</name>
<proteinExistence type="predicted"/>
<feature type="domain" description="DUF447" evidence="2">
    <location>
        <begin position="128"/>
        <end position="179"/>
    </location>
</feature>
<sequence>MILEGIVTTLDQAGRLNVAPMGPIVDEAMSSFVLRPFKTSQTYQNLRQRPQGVFHVVDDVLLLAEAAIGLPTAPLVTRPAEVIEGTILEDACRWYEFEIDDFDDSQERTTLRARVVHTGRLRDFFGFNRAKHAVLEAAILATRVHLLPAAEIATQMDALAILVEKTGGDRERTAFTLLRDYIEGAEVSEDS</sequence>
<evidence type="ECO:0000313" key="3">
    <source>
        <dbReference type="EMBL" id="QDU43811.1"/>
    </source>
</evidence>
<dbReference type="Pfam" id="PF04289">
    <property type="entry name" value="DUF447_N"/>
    <property type="match status" value="1"/>
</dbReference>
<dbReference type="InterPro" id="IPR007386">
    <property type="entry name" value="DUF447_N"/>
</dbReference>
<reference evidence="3 4" key="1">
    <citation type="submission" date="2019-02" db="EMBL/GenBank/DDBJ databases">
        <title>Deep-cultivation of Planctomycetes and their phenomic and genomic characterization uncovers novel biology.</title>
        <authorList>
            <person name="Wiegand S."/>
            <person name="Jogler M."/>
            <person name="Boedeker C."/>
            <person name="Pinto D."/>
            <person name="Vollmers J."/>
            <person name="Rivas-Marin E."/>
            <person name="Kohn T."/>
            <person name="Peeters S.H."/>
            <person name="Heuer A."/>
            <person name="Rast P."/>
            <person name="Oberbeckmann S."/>
            <person name="Bunk B."/>
            <person name="Jeske O."/>
            <person name="Meyerdierks A."/>
            <person name="Storesund J.E."/>
            <person name="Kallscheuer N."/>
            <person name="Luecker S."/>
            <person name="Lage O.M."/>
            <person name="Pohl T."/>
            <person name="Merkel B.J."/>
            <person name="Hornburger P."/>
            <person name="Mueller R.-W."/>
            <person name="Bruemmer F."/>
            <person name="Labrenz M."/>
            <person name="Spormann A.M."/>
            <person name="Op den Camp H."/>
            <person name="Overmann J."/>
            <person name="Amann R."/>
            <person name="Jetten M.S.M."/>
            <person name="Mascher T."/>
            <person name="Medema M.H."/>
            <person name="Devos D.P."/>
            <person name="Kaster A.-K."/>
            <person name="Ovreas L."/>
            <person name="Rohde M."/>
            <person name="Galperin M.Y."/>
            <person name="Jogler C."/>
        </authorList>
    </citation>
    <scope>NUCLEOTIDE SEQUENCE [LARGE SCALE GENOMIC DNA]</scope>
    <source>
        <strain evidence="3 4">Mal52</strain>
    </source>
</reference>
<evidence type="ECO:0008006" key="5">
    <source>
        <dbReference type="Google" id="ProtNLM"/>
    </source>
</evidence>
<feature type="domain" description="DUF447" evidence="1">
    <location>
        <begin position="4"/>
        <end position="119"/>
    </location>
</feature>
<organism evidence="3 4">
    <name type="scientific">Symmachiella dynata</name>
    <dbReference type="NCBI Taxonomy" id="2527995"/>
    <lineage>
        <taxon>Bacteria</taxon>
        <taxon>Pseudomonadati</taxon>
        <taxon>Planctomycetota</taxon>
        <taxon>Planctomycetia</taxon>
        <taxon>Planctomycetales</taxon>
        <taxon>Planctomycetaceae</taxon>
        <taxon>Symmachiella</taxon>
    </lineage>
</organism>
<dbReference type="KEGG" id="sdyn:Mal52_22880"/>
<dbReference type="Pfam" id="PF20766">
    <property type="entry name" value="DUF447_C"/>
    <property type="match status" value="1"/>
</dbReference>
<dbReference type="EMBL" id="CP036276">
    <property type="protein sequence ID" value="QDU43811.1"/>
    <property type="molecule type" value="Genomic_DNA"/>
</dbReference>
<evidence type="ECO:0000313" key="4">
    <source>
        <dbReference type="Proteomes" id="UP000319383"/>
    </source>
</evidence>
<dbReference type="Gene3D" id="2.30.110.10">
    <property type="entry name" value="Electron Transport, Fmn-binding Protein, Chain A"/>
    <property type="match status" value="1"/>
</dbReference>